<dbReference type="GO" id="GO:0004673">
    <property type="term" value="F:protein histidine kinase activity"/>
    <property type="evidence" value="ECO:0007669"/>
    <property type="project" value="UniProtKB-EC"/>
</dbReference>
<dbReference type="InterPro" id="IPR035965">
    <property type="entry name" value="PAS-like_dom_sf"/>
</dbReference>
<dbReference type="SUPFAM" id="SSF55785">
    <property type="entry name" value="PYP-like sensor domain (PAS domain)"/>
    <property type="match status" value="2"/>
</dbReference>
<accession>A0A086XSR7</accession>
<dbReference type="InterPro" id="IPR029016">
    <property type="entry name" value="GAF-like_dom_sf"/>
</dbReference>
<keyword evidence="12" id="KW-0157">Chromophore</keyword>
<dbReference type="InterPro" id="IPR011102">
    <property type="entry name" value="Sig_transdc_His_kinase_HWE"/>
</dbReference>
<evidence type="ECO:0000256" key="5">
    <source>
        <dbReference type="ARBA" id="ARBA00022606"/>
    </source>
</evidence>
<dbReference type="OrthoDB" id="9812260at2"/>
<dbReference type="eggNOG" id="COG2202">
    <property type="taxonomic scope" value="Bacteria"/>
</dbReference>
<dbReference type="SMART" id="SM00065">
    <property type="entry name" value="GAF"/>
    <property type="match status" value="3"/>
</dbReference>
<evidence type="ECO:0000256" key="3">
    <source>
        <dbReference type="ARBA" id="ARBA00022543"/>
    </source>
</evidence>
<proteinExistence type="predicted"/>
<gene>
    <name evidence="16" type="ORF">CN97_11465</name>
</gene>
<keyword evidence="5" id="KW-0716">Sensory transduction</keyword>
<dbReference type="SUPFAM" id="SSF55781">
    <property type="entry name" value="GAF domain-like"/>
    <property type="match status" value="3"/>
</dbReference>
<evidence type="ECO:0000256" key="10">
    <source>
        <dbReference type="ARBA" id="ARBA00022777"/>
    </source>
</evidence>
<dbReference type="InterPro" id="IPR000014">
    <property type="entry name" value="PAS"/>
</dbReference>
<keyword evidence="4" id="KW-0597">Phosphoprotein</keyword>
<evidence type="ECO:0000256" key="2">
    <source>
        <dbReference type="ARBA" id="ARBA00012438"/>
    </source>
</evidence>
<dbReference type="GO" id="GO:0005524">
    <property type="term" value="F:ATP binding"/>
    <property type="evidence" value="ECO:0007669"/>
    <property type="project" value="UniProtKB-KW"/>
</dbReference>
<evidence type="ECO:0000256" key="1">
    <source>
        <dbReference type="ARBA" id="ARBA00000085"/>
    </source>
</evidence>
<dbReference type="InterPro" id="IPR001610">
    <property type="entry name" value="PAC"/>
</dbReference>
<keyword evidence="17" id="KW-1185">Reference proteome</keyword>
<keyword evidence="10 16" id="KW-0418">Kinase</keyword>
<dbReference type="NCBIfam" id="TIGR00229">
    <property type="entry name" value="sensory_box"/>
    <property type="match status" value="2"/>
</dbReference>
<evidence type="ECO:0000259" key="15">
    <source>
        <dbReference type="PROSITE" id="PS50113"/>
    </source>
</evidence>
<dbReference type="PANTHER" id="PTHR43102">
    <property type="entry name" value="SLR1143 PROTEIN"/>
    <property type="match status" value="1"/>
</dbReference>
<dbReference type="SMART" id="SM00086">
    <property type="entry name" value="PAC"/>
    <property type="match status" value="2"/>
</dbReference>
<feature type="domain" description="PAC" evidence="15">
    <location>
        <begin position="249"/>
        <end position="302"/>
    </location>
</feature>
<dbReference type="Gene3D" id="2.10.70.100">
    <property type="match status" value="1"/>
</dbReference>
<dbReference type="Proteomes" id="UP000028826">
    <property type="component" value="Unassembled WGS sequence"/>
</dbReference>
<dbReference type="AlphaFoldDB" id="A0A086XSR7"/>
<keyword evidence="6" id="KW-0285">Flavoprotein</keyword>
<evidence type="ECO:0000256" key="4">
    <source>
        <dbReference type="ARBA" id="ARBA00022553"/>
    </source>
</evidence>
<evidence type="ECO:0000313" key="17">
    <source>
        <dbReference type="Proteomes" id="UP000028826"/>
    </source>
</evidence>
<evidence type="ECO:0000256" key="8">
    <source>
        <dbReference type="ARBA" id="ARBA00022679"/>
    </source>
</evidence>
<dbReference type="Pfam" id="PF01590">
    <property type="entry name" value="GAF"/>
    <property type="match status" value="2"/>
</dbReference>
<keyword evidence="3" id="KW-0600">Photoreceptor protein</keyword>
<dbReference type="eggNOG" id="COG3920">
    <property type="taxonomic scope" value="Bacteria"/>
</dbReference>
<dbReference type="Pfam" id="PF08447">
    <property type="entry name" value="PAS_3"/>
    <property type="match status" value="1"/>
</dbReference>
<dbReference type="InterPro" id="IPR013655">
    <property type="entry name" value="PAS_fold_3"/>
</dbReference>
<dbReference type="Pfam" id="PF13185">
    <property type="entry name" value="GAF_2"/>
    <property type="match status" value="1"/>
</dbReference>
<evidence type="ECO:0000256" key="6">
    <source>
        <dbReference type="ARBA" id="ARBA00022630"/>
    </source>
</evidence>
<feature type="domain" description="PAC" evidence="15">
    <location>
        <begin position="537"/>
        <end position="590"/>
    </location>
</feature>
<keyword evidence="7" id="KW-0288">FMN</keyword>
<dbReference type="Gene3D" id="3.30.450.20">
    <property type="entry name" value="PAS domain"/>
    <property type="match status" value="2"/>
</dbReference>
<dbReference type="GO" id="GO:0006355">
    <property type="term" value="P:regulation of DNA-templated transcription"/>
    <property type="evidence" value="ECO:0007669"/>
    <property type="project" value="InterPro"/>
</dbReference>
<keyword evidence="11" id="KW-0067">ATP-binding</keyword>
<dbReference type="eggNOG" id="COG2205">
    <property type="taxonomic scope" value="Bacteria"/>
</dbReference>
<sequence>MSPHPADVPALPFDERARSLALRRYDILDTPYEEEFDDIATIAAEVCQTPIAVVNFVDTERQFFKAEVGLGVRETPLDTSFCGKAILSEDMMIVPDALEDPRFDGNPLVTQAGGLRFYAGALLKTKDGFPIGTVCVLDTKPRNLDEHQIRTLRLLARQAMTQVELRAALANSQRLEARHRQVLDSSIDYAILSLDLDGKVTGWNRGAENVLGWSEEEMLGRPAEIIFNSVDRTVGIPDLEMEAAREKGRGVDERWHVRKDGSRFFALGEMMPLKDDADRHVGYVKILRDRTRARRQAQRLALLAQAAAALLDADDPAATLRSVLEGSADTIGFEQCYLYDMDTADGHLALQHSVGVNEETQMALRHVTFDVPLCGIVAETSEPLILSDLHLTCEPRHEIAKSTGIRAYAGFPIFVRGAAVGVISFGSAEVDVFDEEALSFFQTVARLLSVARERAEDARALRDAEQRSRAAQEAGGVGTFEVKVASGTVTASPEFCRIFGLTPGSQLPISVFEDLVLDEDRALRSDDAGRRAGTCPADVEYRIRRADDGKIRWISRRAEYRRDSTGHILSMFGTAQDITDRKIATLRQEALLELGNGVRHAATQEEMIELACHVVLRTLGASRAGYATVDRRAGRYVVSGECIAEDVPHLHGNYDLADFAKTTEQLQLGEPLVLRDAEAELAFTEDVASYRAIAVAAQISVPLIRRGELIGALFVHQSHARDWTAGEVDFMRRVADRLYAALATARAEADQAVLNHELSHRLKNSLSMVQAIATQTLRSVTDKTALQDFLRRVQALSAAHDVLLHRNWNAGSIRDTIQSTLNTLADPGRIWINGPDLDLGPRSTLSLSMLLHELATNAMKYGALSVDTGMLHVTWHVEDVTEREQDLVILWREAGGPEVVPPSRKGFGSRLIQLGLTGTGGVELSYNKSGLAATIKAPLFEVQQS</sequence>
<comment type="caution">
    <text evidence="16">The sequence shown here is derived from an EMBL/GenBank/DDBJ whole genome shotgun (WGS) entry which is preliminary data.</text>
</comment>
<evidence type="ECO:0000256" key="13">
    <source>
        <dbReference type="ARBA" id="ARBA00023170"/>
    </source>
</evidence>
<evidence type="ECO:0000256" key="7">
    <source>
        <dbReference type="ARBA" id="ARBA00022643"/>
    </source>
</evidence>
<comment type="catalytic activity">
    <reaction evidence="1">
        <text>ATP + protein L-histidine = ADP + protein N-phospho-L-histidine.</text>
        <dbReference type="EC" id="2.7.13.3"/>
    </reaction>
</comment>
<evidence type="ECO:0000256" key="9">
    <source>
        <dbReference type="ARBA" id="ARBA00022741"/>
    </source>
</evidence>
<dbReference type="InterPro" id="IPR000700">
    <property type="entry name" value="PAS-assoc_C"/>
</dbReference>
<evidence type="ECO:0000313" key="16">
    <source>
        <dbReference type="EMBL" id="KFI25067.1"/>
    </source>
</evidence>
<dbReference type="Gene3D" id="3.30.450.40">
    <property type="match status" value="3"/>
</dbReference>
<evidence type="ECO:0000259" key="14">
    <source>
        <dbReference type="PROSITE" id="PS50112"/>
    </source>
</evidence>
<dbReference type="EC" id="2.7.13.3" evidence="2"/>
<dbReference type="GO" id="GO:0009881">
    <property type="term" value="F:photoreceptor activity"/>
    <property type="evidence" value="ECO:0007669"/>
    <property type="project" value="UniProtKB-KW"/>
</dbReference>
<dbReference type="PROSITE" id="PS50112">
    <property type="entry name" value="PAS"/>
    <property type="match status" value="1"/>
</dbReference>
<dbReference type="SMART" id="SM00911">
    <property type="entry name" value="HWE_HK"/>
    <property type="match status" value="1"/>
</dbReference>
<feature type="domain" description="PAS" evidence="14">
    <location>
        <begin position="175"/>
        <end position="221"/>
    </location>
</feature>
<reference evidence="16 17" key="1">
    <citation type="submission" date="2014-03" db="EMBL/GenBank/DDBJ databases">
        <title>Genome of Haematobacter massiliensis CCUG 47968.</title>
        <authorList>
            <person name="Wang D."/>
            <person name="Wang G."/>
        </authorList>
    </citation>
    <scope>NUCLEOTIDE SEQUENCE [LARGE SCALE GENOMIC DNA]</scope>
    <source>
        <strain evidence="16 17">CCUG 47968</strain>
    </source>
</reference>
<dbReference type="Pfam" id="PF13426">
    <property type="entry name" value="PAS_9"/>
    <property type="match status" value="1"/>
</dbReference>
<dbReference type="Pfam" id="PF07536">
    <property type="entry name" value="HWE_HK"/>
    <property type="match status" value="1"/>
</dbReference>
<dbReference type="CDD" id="cd00130">
    <property type="entry name" value="PAS"/>
    <property type="match status" value="2"/>
</dbReference>
<dbReference type="RefSeq" id="WP_051911486.1">
    <property type="nucleotide sequence ID" value="NZ_JGYG01000031.1"/>
</dbReference>
<organism evidence="16 17">
    <name type="scientific">Haematobacter massiliensis</name>
    <dbReference type="NCBI Taxonomy" id="195105"/>
    <lineage>
        <taxon>Bacteria</taxon>
        <taxon>Pseudomonadati</taxon>
        <taxon>Pseudomonadota</taxon>
        <taxon>Alphaproteobacteria</taxon>
        <taxon>Rhodobacterales</taxon>
        <taxon>Paracoccaceae</taxon>
        <taxon>Haematobacter</taxon>
    </lineage>
</organism>
<evidence type="ECO:0000256" key="12">
    <source>
        <dbReference type="ARBA" id="ARBA00022991"/>
    </source>
</evidence>
<dbReference type="PROSITE" id="PS50113">
    <property type="entry name" value="PAC"/>
    <property type="match status" value="2"/>
</dbReference>
<keyword evidence="8" id="KW-0808">Transferase</keyword>
<dbReference type="EMBL" id="JGYG01000031">
    <property type="protein sequence ID" value="KFI25067.1"/>
    <property type="molecule type" value="Genomic_DNA"/>
</dbReference>
<dbReference type="PANTHER" id="PTHR43102:SF2">
    <property type="entry name" value="GAF DOMAIN-CONTAINING PROTEIN"/>
    <property type="match status" value="1"/>
</dbReference>
<keyword evidence="13" id="KW-0675">Receptor</keyword>
<evidence type="ECO:0000256" key="11">
    <source>
        <dbReference type="ARBA" id="ARBA00022840"/>
    </source>
</evidence>
<protein>
    <recommendedName>
        <fullName evidence="2">histidine kinase</fullName>
        <ecNumber evidence="2">2.7.13.3</ecNumber>
    </recommendedName>
</protein>
<dbReference type="SMART" id="SM00091">
    <property type="entry name" value="PAS"/>
    <property type="match status" value="2"/>
</dbReference>
<dbReference type="InterPro" id="IPR003018">
    <property type="entry name" value="GAF"/>
</dbReference>
<dbReference type="eggNOG" id="COG2203">
    <property type="taxonomic scope" value="Bacteria"/>
</dbReference>
<dbReference type="STRING" id="195105.CN97_11465"/>
<name>A0A086XSR7_9RHOB</name>
<keyword evidence="9" id="KW-0547">Nucleotide-binding</keyword>